<organism evidence="1">
    <name type="scientific">marine sediment metagenome</name>
    <dbReference type="NCBI Taxonomy" id="412755"/>
    <lineage>
        <taxon>unclassified sequences</taxon>
        <taxon>metagenomes</taxon>
        <taxon>ecological metagenomes</taxon>
    </lineage>
</organism>
<comment type="caution">
    <text evidence="1">The sequence shown here is derived from an EMBL/GenBank/DDBJ whole genome shotgun (WGS) entry which is preliminary data.</text>
</comment>
<name>X1LQV5_9ZZZZ</name>
<sequence>MVGGIKIISNPFLVEDGEPCEIKRDWRERLLSMPWKPWTATKTITPKIPMKKFLKLPNGTYMAHPQIVNEIKNLVSTGPGL</sequence>
<dbReference type="AlphaFoldDB" id="X1LQV5"/>
<dbReference type="EMBL" id="BARV01011456">
    <property type="protein sequence ID" value="GAI08201.1"/>
    <property type="molecule type" value="Genomic_DNA"/>
</dbReference>
<proteinExistence type="predicted"/>
<evidence type="ECO:0000313" key="1">
    <source>
        <dbReference type="EMBL" id="GAI08201.1"/>
    </source>
</evidence>
<reference evidence="1" key="1">
    <citation type="journal article" date="2014" name="Front. Microbiol.">
        <title>High frequency of phylogenetically diverse reductive dehalogenase-homologous genes in deep subseafloor sedimentary metagenomes.</title>
        <authorList>
            <person name="Kawai M."/>
            <person name="Futagami T."/>
            <person name="Toyoda A."/>
            <person name="Takaki Y."/>
            <person name="Nishi S."/>
            <person name="Hori S."/>
            <person name="Arai W."/>
            <person name="Tsubouchi T."/>
            <person name="Morono Y."/>
            <person name="Uchiyama I."/>
            <person name="Ito T."/>
            <person name="Fujiyama A."/>
            <person name="Inagaki F."/>
            <person name="Takami H."/>
        </authorList>
    </citation>
    <scope>NUCLEOTIDE SEQUENCE</scope>
    <source>
        <strain evidence="1">Expedition CK06-06</strain>
    </source>
</reference>
<accession>X1LQV5</accession>
<gene>
    <name evidence="1" type="ORF">S06H3_21723</name>
</gene>
<protein>
    <submittedName>
        <fullName evidence="1">Uncharacterized protein</fullName>
    </submittedName>
</protein>